<dbReference type="GO" id="GO:0008237">
    <property type="term" value="F:metallopeptidase activity"/>
    <property type="evidence" value="ECO:0007669"/>
    <property type="project" value="UniProtKB-KW"/>
</dbReference>
<evidence type="ECO:0000259" key="3">
    <source>
        <dbReference type="Pfam" id="PF02517"/>
    </source>
</evidence>
<keyword evidence="2" id="KW-0472">Membrane</keyword>
<proteinExistence type="inferred from homology"/>
<dbReference type="PANTHER" id="PTHR36435:SF1">
    <property type="entry name" value="CAAX AMINO TERMINAL PROTEASE FAMILY PROTEIN"/>
    <property type="match status" value="1"/>
</dbReference>
<keyword evidence="4" id="KW-0482">Metalloprotease</keyword>
<keyword evidence="4" id="KW-0645">Protease</keyword>
<name>A0ABS5AUA7_9STRE</name>
<feature type="transmembrane region" description="Helical" evidence="2">
    <location>
        <begin position="150"/>
        <end position="167"/>
    </location>
</feature>
<keyword evidence="4" id="KW-0378">Hydrolase</keyword>
<keyword evidence="2" id="KW-1133">Transmembrane helix</keyword>
<comment type="similarity">
    <text evidence="1">Belongs to the UPF0177 family.</text>
</comment>
<dbReference type="InterPro" id="IPR003675">
    <property type="entry name" value="Rce1/LyrA-like_dom"/>
</dbReference>
<keyword evidence="2" id="KW-0812">Transmembrane</keyword>
<feature type="transmembrane region" description="Helical" evidence="2">
    <location>
        <begin position="173"/>
        <end position="191"/>
    </location>
</feature>
<feature type="transmembrane region" description="Helical" evidence="2">
    <location>
        <begin position="12"/>
        <end position="32"/>
    </location>
</feature>
<dbReference type="PANTHER" id="PTHR36435">
    <property type="entry name" value="SLR1288 PROTEIN"/>
    <property type="match status" value="1"/>
</dbReference>
<reference evidence="4 5" key="1">
    <citation type="submission" date="2018-05" db="EMBL/GenBank/DDBJ databases">
        <title>Draft genome sequence of Streptococcus panodentis CCUG 70867T.</title>
        <authorList>
            <person name="Salva-Serra F."/>
            <person name="Mendez V."/>
            <person name="Jaen-Luchoro D."/>
            <person name="Gonzales-Siles L."/>
            <person name="Karlsson R."/>
            <person name="Engstrom-Jakobsson H."/>
            <person name="Busquets A."/>
            <person name="Gomila M."/>
            <person name="Pineiro-Iglesias B."/>
            <person name="Bennasar-Figueras A."/>
            <person name="Seeger M."/>
            <person name="Moore E."/>
        </authorList>
    </citation>
    <scope>NUCLEOTIDE SEQUENCE [LARGE SCALE GENOMIC DNA]</scope>
    <source>
        <strain evidence="4 5">CCUG 70867</strain>
    </source>
</reference>
<feature type="transmembrane region" description="Helical" evidence="2">
    <location>
        <begin position="78"/>
        <end position="97"/>
    </location>
</feature>
<evidence type="ECO:0000313" key="4">
    <source>
        <dbReference type="EMBL" id="MBP2620159.1"/>
    </source>
</evidence>
<evidence type="ECO:0000256" key="2">
    <source>
        <dbReference type="SAM" id="Phobius"/>
    </source>
</evidence>
<dbReference type="RefSeq" id="WP_209550744.1">
    <property type="nucleotide sequence ID" value="NZ_QFAY01000003.1"/>
</dbReference>
<sequence length="218" mass="24899">MNFKSFCANIGMYILVVLSYFLVFMTIAAYSFSFLNAGFSAVMITLLFAVLSFLYCFGLWKWYQLDFRLEVINSKLTGFVWLPLVLLAAYILFQNFVPIEASDNQTIVVSLIRSQPLFSFFFVVIVGPIVEEFMTRGLLANYLFPEQKSLPQILLYLAVSGTFFSLLHQPGTLPQFLLYFVMGAIFALAYVTKKDLRYPIALHMANNLIAFLQILFLA</sequence>
<protein>
    <submittedName>
        <fullName evidence="4">CPBP family intramembrane metalloprotease</fullName>
    </submittedName>
</protein>
<comment type="caution">
    <text evidence="4">The sequence shown here is derived from an EMBL/GenBank/DDBJ whole genome shotgun (WGS) entry which is preliminary data.</text>
</comment>
<gene>
    <name evidence="4" type="ORF">DHL47_02175</name>
</gene>
<dbReference type="Proteomes" id="UP001519349">
    <property type="component" value="Unassembled WGS sequence"/>
</dbReference>
<organism evidence="4 5">
    <name type="scientific">Streptococcus panodentis</name>
    <dbReference type="NCBI Taxonomy" id="1581472"/>
    <lineage>
        <taxon>Bacteria</taxon>
        <taxon>Bacillati</taxon>
        <taxon>Bacillota</taxon>
        <taxon>Bacilli</taxon>
        <taxon>Lactobacillales</taxon>
        <taxon>Streptococcaceae</taxon>
        <taxon>Streptococcus</taxon>
    </lineage>
</organism>
<feature type="domain" description="CAAX prenyl protease 2/Lysostaphin resistance protein A-like" evidence="3">
    <location>
        <begin position="115"/>
        <end position="209"/>
    </location>
</feature>
<feature type="transmembrane region" description="Helical" evidence="2">
    <location>
        <begin position="117"/>
        <end position="138"/>
    </location>
</feature>
<feature type="transmembrane region" description="Helical" evidence="2">
    <location>
        <begin position="38"/>
        <end position="57"/>
    </location>
</feature>
<dbReference type="EMBL" id="QFAY01000003">
    <property type="protein sequence ID" value="MBP2620159.1"/>
    <property type="molecule type" value="Genomic_DNA"/>
</dbReference>
<evidence type="ECO:0000256" key="1">
    <source>
        <dbReference type="ARBA" id="ARBA00009067"/>
    </source>
</evidence>
<keyword evidence="5" id="KW-1185">Reference proteome</keyword>
<evidence type="ECO:0000313" key="5">
    <source>
        <dbReference type="Proteomes" id="UP001519349"/>
    </source>
</evidence>
<dbReference type="Pfam" id="PF02517">
    <property type="entry name" value="Rce1-like"/>
    <property type="match status" value="1"/>
</dbReference>
<accession>A0ABS5AUA7</accession>
<dbReference type="InterPro" id="IPR052710">
    <property type="entry name" value="CAAX_protease"/>
</dbReference>
<feature type="transmembrane region" description="Helical" evidence="2">
    <location>
        <begin position="198"/>
        <end position="217"/>
    </location>
</feature>